<evidence type="ECO:0000256" key="4">
    <source>
        <dbReference type="ARBA" id="ARBA00022801"/>
    </source>
</evidence>
<sequence length="538" mass="59810">MASRTTTSARLLGRGVHLVNSMDFYKVSNGTGCTVIRWKCPGKIVDNRNFALFGKTSFGRPSLQVCILFLKQIMQCRQPSSSVRKYTRSASLIREEAVDAGQPTFETHPELVAPGEIMPGITSQEFALRRQKLRQVVPPGSIVILGAATTKQMTDAVPYPYRQDADYLYFTGCQQPGGIAVIDDRSDLCMFMPEPDPEREIWDGKFAGPETAVDIFGADQAYSSRQIPEILPGMIRRAANIIYDTSCPKPLFWGLPDIQEAKQNHKVQTLQKYSHNLRWVKSPAEIQRMREAADITCQAFLQTMSVSRRYPHERVLAATVEHECRIRGAQRMSFPTVSAGGASASVIHYSRNDKQIEEGRMVLLDAGCELHGYVSDMTRTWPVSGSFSGANREVYEIVLETMKECFKLCKPGITLREIHIKSGLMLSRGLLKLGLVTDTQTLGRTFRSFNPSAVGHYLGMDVHDCAGINIDVPLQPGVVITIEPALYIPVKPNVPERLRGIGVRIEDEVLITSTGHEILTASAPKEMDEVESWLAQCA</sequence>
<keyword evidence="3" id="KW-0479">Metal-binding</keyword>
<dbReference type="AlphaFoldDB" id="A0A176W6Y4"/>
<evidence type="ECO:0000256" key="2">
    <source>
        <dbReference type="ARBA" id="ARBA00008766"/>
    </source>
</evidence>
<keyword evidence="8" id="KW-1185">Reference proteome</keyword>
<dbReference type="Proteomes" id="UP000077202">
    <property type="component" value="Unassembled WGS sequence"/>
</dbReference>
<dbReference type="InterPro" id="IPR000994">
    <property type="entry name" value="Pept_M24"/>
</dbReference>
<dbReference type="Gene3D" id="3.40.350.10">
    <property type="entry name" value="Creatinase/prolidase N-terminal domain"/>
    <property type="match status" value="1"/>
</dbReference>
<dbReference type="GO" id="GO:0006508">
    <property type="term" value="P:proteolysis"/>
    <property type="evidence" value="ECO:0007669"/>
    <property type="project" value="TreeGrafter"/>
</dbReference>
<keyword evidence="5" id="KW-0464">Manganese</keyword>
<evidence type="ECO:0000256" key="5">
    <source>
        <dbReference type="ARBA" id="ARBA00023211"/>
    </source>
</evidence>
<evidence type="ECO:0000256" key="1">
    <source>
        <dbReference type="ARBA" id="ARBA00001936"/>
    </source>
</evidence>
<evidence type="ECO:0000256" key="3">
    <source>
        <dbReference type="ARBA" id="ARBA00022723"/>
    </source>
</evidence>
<comment type="caution">
    <text evidence="7">The sequence shown here is derived from an EMBL/GenBank/DDBJ whole genome shotgun (WGS) entry which is preliminary data.</text>
</comment>
<dbReference type="SMART" id="SM01011">
    <property type="entry name" value="AMP_N"/>
    <property type="match status" value="1"/>
</dbReference>
<dbReference type="GO" id="GO:0005739">
    <property type="term" value="C:mitochondrion"/>
    <property type="evidence" value="ECO:0007669"/>
    <property type="project" value="TreeGrafter"/>
</dbReference>
<dbReference type="Pfam" id="PF00557">
    <property type="entry name" value="Peptidase_M24"/>
    <property type="match status" value="1"/>
</dbReference>
<dbReference type="Pfam" id="PF05195">
    <property type="entry name" value="AMP_N"/>
    <property type="match status" value="1"/>
</dbReference>
<dbReference type="CDD" id="cd01087">
    <property type="entry name" value="Prolidase"/>
    <property type="match status" value="1"/>
</dbReference>
<dbReference type="GO" id="GO:0030145">
    <property type="term" value="F:manganese ion binding"/>
    <property type="evidence" value="ECO:0007669"/>
    <property type="project" value="InterPro"/>
</dbReference>
<evidence type="ECO:0000259" key="6">
    <source>
        <dbReference type="SMART" id="SM01011"/>
    </source>
</evidence>
<keyword evidence="4" id="KW-0378">Hydrolase</keyword>
<feature type="domain" description="Aminopeptidase P N-terminal" evidence="6">
    <location>
        <begin position="121"/>
        <end position="252"/>
    </location>
</feature>
<dbReference type="SUPFAM" id="SSF53092">
    <property type="entry name" value="Creatinase/prolidase N-terminal domain"/>
    <property type="match status" value="1"/>
</dbReference>
<dbReference type="InterPro" id="IPR036005">
    <property type="entry name" value="Creatinase/aminopeptidase-like"/>
</dbReference>
<dbReference type="EMBL" id="LVLJ01001739">
    <property type="protein sequence ID" value="OAE28483.1"/>
    <property type="molecule type" value="Genomic_DNA"/>
</dbReference>
<organism evidence="7 8">
    <name type="scientific">Marchantia polymorpha subsp. ruderalis</name>
    <dbReference type="NCBI Taxonomy" id="1480154"/>
    <lineage>
        <taxon>Eukaryota</taxon>
        <taxon>Viridiplantae</taxon>
        <taxon>Streptophyta</taxon>
        <taxon>Embryophyta</taxon>
        <taxon>Marchantiophyta</taxon>
        <taxon>Marchantiopsida</taxon>
        <taxon>Marchantiidae</taxon>
        <taxon>Marchantiales</taxon>
        <taxon>Marchantiaceae</taxon>
        <taxon>Marchantia</taxon>
    </lineage>
</organism>
<dbReference type="Gene3D" id="3.90.230.10">
    <property type="entry name" value="Creatinase/methionine aminopeptidase superfamily"/>
    <property type="match status" value="1"/>
</dbReference>
<evidence type="ECO:0000313" key="8">
    <source>
        <dbReference type="Proteomes" id="UP000077202"/>
    </source>
</evidence>
<dbReference type="SUPFAM" id="SSF55920">
    <property type="entry name" value="Creatinase/aminopeptidase"/>
    <property type="match status" value="1"/>
</dbReference>
<dbReference type="InterPro" id="IPR029149">
    <property type="entry name" value="Creatin/AminoP/Spt16_N"/>
</dbReference>
<accession>A0A176W6Y4</accession>
<proteinExistence type="inferred from homology"/>
<comment type="cofactor">
    <cofactor evidence="1">
        <name>Mn(2+)</name>
        <dbReference type="ChEBI" id="CHEBI:29035"/>
    </cofactor>
</comment>
<name>A0A176W6Y4_MARPO</name>
<dbReference type="PANTHER" id="PTHR43226">
    <property type="entry name" value="XAA-PRO AMINOPEPTIDASE 3"/>
    <property type="match status" value="1"/>
</dbReference>
<dbReference type="InterPro" id="IPR052433">
    <property type="entry name" value="X-Pro_dipept-like"/>
</dbReference>
<dbReference type="GO" id="GO:0070006">
    <property type="term" value="F:metalloaminopeptidase activity"/>
    <property type="evidence" value="ECO:0007669"/>
    <property type="project" value="InterPro"/>
</dbReference>
<dbReference type="InterPro" id="IPR007865">
    <property type="entry name" value="Aminopep_P_N"/>
</dbReference>
<gene>
    <name evidence="7" type="ORF">AXG93_115s1740</name>
</gene>
<dbReference type="PANTHER" id="PTHR43226:SF4">
    <property type="entry name" value="XAA-PRO AMINOPEPTIDASE 3"/>
    <property type="match status" value="1"/>
</dbReference>
<reference evidence="7" key="1">
    <citation type="submission" date="2016-03" db="EMBL/GenBank/DDBJ databases">
        <title>Mechanisms controlling the formation of the plant cell surface in tip-growing cells are functionally conserved among land plants.</title>
        <authorList>
            <person name="Honkanen S."/>
            <person name="Jones V.A."/>
            <person name="Morieri G."/>
            <person name="Champion C."/>
            <person name="Hetherington A.J."/>
            <person name="Kelly S."/>
            <person name="Saint-Marcoux D."/>
            <person name="Proust H."/>
            <person name="Prescott H."/>
            <person name="Dolan L."/>
        </authorList>
    </citation>
    <scope>NUCLEOTIDE SEQUENCE [LARGE SCALE GENOMIC DNA]</scope>
    <source>
        <tissue evidence="7">Whole gametophyte</tissue>
    </source>
</reference>
<comment type="similarity">
    <text evidence="2">Belongs to the peptidase M24B family.</text>
</comment>
<protein>
    <recommendedName>
        <fullName evidence="6">Aminopeptidase P N-terminal domain-containing protein</fullName>
    </recommendedName>
</protein>
<evidence type="ECO:0000313" key="7">
    <source>
        <dbReference type="EMBL" id="OAE28483.1"/>
    </source>
</evidence>